<evidence type="ECO:0000313" key="2">
    <source>
        <dbReference type="EMBL" id="JAD21103.1"/>
    </source>
</evidence>
<protein>
    <submittedName>
        <fullName evidence="2">Uncharacterized protein</fullName>
    </submittedName>
</protein>
<reference evidence="2" key="1">
    <citation type="submission" date="2014-09" db="EMBL/GenBank/DDBJ databases">
        <authorList>
            <person name="Magalhaes I.L.F."/>
            <person name="Oliveira U."/>
            <person name="Santos F.R."/>
            <person name="Vidigal T.H.D.A."/>
            <person name="Brescovit A.D."/>
            <person name="Santos A.J."/>
        </authorList>
    </citation>
    <scope>NUCLEOTIDE SEQUENCE</scope>
    <source>
        <tissue evidence="2">Shoot tissue taken approximately 20 cm above the soil surface</tissue>
    </source>
</reference>
<organism evidence="2">
    <name type="scientific">Arundo donax</name>
    <name type="common">Giant reed</name>
    <name type="synonym">Donax arundinaceus</name>
    <dbReference type="NCBI Taxonomy" id="35708"/>
    <lineage>
        <taxon>Eukaryota</taxon>
        <taxon>Viridiplantae</taxon>
        <taxon>Streptophyta</taxon>
        <taxon>Embryophyta</taxon>
        <taxon>Tracheophyta</taxon>
        <taxon>Spermatophyta</taxon>
        <taxon>Magnoliopsida</taxon>
        <taxon>Liliopsida</taxon>
        <taxon>Poales</taxon>
        <taxon>Poaceae</taxon>
        <taxon>PACMAD clade</taxon>
        <taxon>Arundinoideae</taxon>
        <taxon>Arundineae</taxon>
        <taxon>Arundo</taxon>
    </lineage>
</organism>
<feature type="compositionally biased region" description="Low complexity" evidence="1">
    <location>
        <begin position="1"/>
        <end position="18"/>
    </location>
</feature>
<sequence length="44" mass="4655">MSATASKSMYMAVSSESSSNREAPDVAQEASRCWLTIAVPPPPL</sequence>
<proteinExistence type="predicted"/>
<reference evidence="2" key="2">
    <citation type="journal article" date="2015" name="Data Brief">
        <title>Shoot transcriptome of the giant reed, Arundo donax.</title>
        <authorList>
            <person name="Barrero R.A."/>
            <person name="Guerrero F.D."/>
            <person name="Moolhuijzen P."/>
            <person name="Goolsby J.A."/>
            <person name="Tidwell J."/>
            <person name="Bellgard S.E."/>
            <person name="Bellgard M.I."/>
        </authorList>
    </citation>
    <scope>NUCLEOTIDE SEQUENCE</scope>
    <source>
        <tissue evidence="2">Shoot tissue taken approximately 20 cm above the soil surface</tissue>
    </source>
</reference>
<feature type="region of interest" description="Disordered" evidence="1">
    <location>
        <begin position="1"/>
        <end position="25"/>
    </location>
</feature>
<accession>A0A0A8Y7I1</accession>
<evidence type="ECO:0000256" key="1">
    <source>
        <dbReference type="SAM" id="MobiDB-lite"/>
    </source>
</evidence>
<name>A0A0A8Y7I1_ARUDO</name>
<dbReference type="AlphaFoldDB" id="A0A0A8Y7I1"/>
<dbReference type="EMBL" id="GBRH01276792">
    <property type="protein sequence ID" value="JAD21103.1"/>
    <property type="molecule type" value="Transcribed_RNA"/>
</dbReference>